<dbReference type="AlphaFoldDB" id="A0AAN8WXA9"/>
<evidence type="ECO:0000313" key="3">
    <source>
        <dbReference type="EMBL" id="KAK7074086.1"/>
    </source>
</evidence>
<feature type="compositionally biased region" description="Basic and acidic residues" evidence="2">
    <location>
        <begin position="203"/>
        <end position="212"/>
    </location>
</feature>
<dbReference type="InterPro" id="IPR009080">
    <property type="entry name" value="tRNAsynth_Ia_anticodon-bd"/>
</dbReference>
<gene>
    <name evidence="3" type="ORF">SK128_001748</name>
</gene>
<name>A0AAN8WXA9_HALRR</name>
<evidence type="ECO:0000256" key="1">
    <source>
        <dbReference type="ARBA" id="ARBA00039362"/>
    </source>
</evidence>
<sequence>MEGAKQYHKMITEFKLNVQDLLRRSGCTSEIWRPAEVTLQAAFDNTRINVHAALCDNIDTRTALDHIRDVVTEANKYLNNNAKVNSQLLVNICNYIEKMMSVFGVRFGDQASSGGQGSEKLIEVAEVLGNVREQLRQHSRNQNLDVKGLQIQLLTLCDSIRDELLPPLGIRLEDRDDGATSIKLVDANELMQEIKTKKEQELAKKQEKEKKKVAQAAKQANQEPLQDPINMFRTEEYSQWDANGIPTHDKESKEITKSQTKKLTKLMEAQKKKYEKWLGQQS</sequence>
<protein>
    <recommendedName>
        <fullName evidence="1">Cysteine--tRNA ligase, cytoplasmic</fullName>
    </recommendedName>
</protein>
<dbReference type="PANTHER" id="PTHR10890">
    <property type="entry name" value="CYSTEINYL-TRNA SYNTHETASE"/>
    <property type="match status" value="1"/>
</dbReference>
<organism evidence="3 4">
    <name type="scientific">Halocaridina rubra</name>
    <name type="common">Hawaiian red shrimp</name>
    <dbReference type="NCBI Taxonomy" id="373956"/>
    <lineage>
        <taxon>Eukaryota</taxon>
        <taxon>Metazoa</taxon>
        <taxon>Ecdysozoa</taxon>
        <taxon>Arthropoda</taxon>
        <taxon>Crustacea</taxon>
        <taxon>Multicrustacea</taxon>
        <taxon>Malacostraca</taxon>
        <taxon>Eumalacostraca</taxon>
        <taxon>Eucarida</taxon>
        <taxon>Decapoda</taxon>
        <taxon>Pleocyemata</taxon>
        <taxon>Caridea</taxon>
        <taxon>Atyoidea</taxon>
        <taxon>Atyidae</taxon>
        <taxon>Halocaridina</taxon>
    </lineage>
</organism>
<accession>A0AAN8WXA9</accession>
<dbReference type="EMBL" id="JAXCGZ010011825">
    <property type="protein sequence ID" value="KAK7074086.1"/>
    <property type="molecule type" value="Genomic_DNA"/>
</dbReference>
<dbReference type="PANTHER" id="PTHR10890:SF3">
    <property type="entry name" value="CYSTEINE--TRNA LIGASE, CYTOPLASMIC"/>
    <property type="match status" value="1"/>
</dbReference>
<feature type="region of interest" description="Disordered" evidence="2">
    <location>
        <begin position="203"/>
        <end position="231"/>
    </location>
</feature>
<dbReference type="SUPFAM" id="SSF47323">
    <property type="entry name" value="Anticodon-binding domain of a subclass of class I aminoacyl-tRNA synthetases"/>
    <property type="match status" value="1"/>
</dbReference>
<feature type="compositionally biased region" description="Low complexity" evidence="2">
    <location>
        <begin position="214"/>
        <end position="223"/>
    </location>
</feature>
<evidence type="ECO:0000256" key="2">
    <source>
        <dbReference type="SAM" id="MobiDB-lite"/>
    </source>
</evidence>
<evidence type="ECO:0000313" key="4">
    <source>
        <dbReference type="Proteomes" id="UP001381693"/>
    </source>
</evidence>
<dbReference type="GO" id="GO:0004817">
    <property type="term" value="F:cysteine-tRNA ligase activity"/>
    <property type="evidence" value="ECO:0007669"/>
    <property type="project" value="TreeGrafter"/>
</dbReference>
<dbReference type="GO" id="GO:0005524">
    <property type="term" value="F:ATP binding"/>
    <property type="evidence" value="ECO:0007669"/>
    <property type="project" value="InterPro"/>
</dbReference>
<keyword evidence="4" id="KW-1185">Reference proteome</keyword>
<dbReference type="InterPro" id="IPR024909">
    <property type="entry name" value="Cys-tRNA/MSH_ligase"/>
</dbReference>
<dbReference type="Gene3D" id="1.20.120.1910">
    <property type="entry name" value="Cysteine-tRNA ligase, C-terminal anti-codon recognition domain"/>
    <property type="match status" value="1"/>
</dbReference>
<dbReference type="GO" id="GO:0005737">
    <property type="term" value="C:cytoplasm"/>
    <property type="evidence" value="ECO:0007669"/>
    <property type="project" value="TreeGrafter"/>
</dbReference>
<proteinExistence type="predicted"/>
<comment type="caution">
    <text evidence="3">The sequence shown here is derived from an EMBL/GenBank/DDBJ whole genome shotgun (WGS) entry which is preliminary data.</text>
</comment>
<reference evidence="3 4" key="1">
    <citation type="submission" date="2023-11" db="EMBL/GenBank/DDBJ databases">
        <title>Halocaridina rubra genome assembly.</title>
        <authorList>
            <person name="Smith C."/>
        </authorList>
    </citation>
    <scope>NUCLEOTIDE SEQUENCE [LARGE SCALE GENOMIC DNA]</scope>
    <source>
        <strain evidence="3">EP-1</strain>
        <tissue evidence="3">Whole</tissue>
    </source>
</reference>
<dbReference type="Proteomes" id="UP001381693">
    <property type="component" value="Unassembled WGS sequence"/>
</dbReference>
<dbReference type="GO" id="GO:0006423">
    <property type="term" value="P:cysteinyl-tRNA aminoacylation"/>
    <property type="evidence" value="ECO:0007669"/>
    <property type="project" value="TreeGrafter"/>
</dbReference>